<keyword evidence="4 5" id="KW-0539">Nucleus</keyword>
<evidence type="ECO:0000256" key="6">
    <source>
        <dbReference type="SAM" id="MobiDB-lite"/>
    </source>
</evidence>
<organism evidence="8 9">
    <name type="scientific">Heliocybe sulcata</name>
    <dbReference type="NCBI Taxonomy" id="5364"/>
    <lineage>
        <taxon>Eukaryota</taxon>
        <taxon>Fungi</taxon>
        <taxon>Dikarya</taxon>
        <taxon>Basidiomycota</taxon>
        <taxon>Agaricomycotina</taxon>
        <taxon>Agaricomycetes</taxon>
        <taxon>Gloeophyllales</taxon>
        <taxon>Gloeophyllaceae</taxon>
        <taxon>Heliocybe</taxon>
    </lineage>
</organism>
<evidence type="ECO:0000256" key="2">
    <source>
        <dbReference type="ARBA" id="ARBA00022454"/>
    </source>
</evidence>
<evidence type="ECO:0000313" key="8">
    <source>
        <dbReference type="EMBL" id="TFK57334.1"/>
    </source>
</evidence>
<dbReference type="OrthoDB" id="435460at2759"/>
<dbReference type="Pfam" id="PF08914">
    <property type="entry name" value="Myb_Rap1"/>
    <property type="match status" value="1"/>
</dbReference>
<gene>
    <name evidence="8" type="ORF">OE88DRAFT_1730708</name>
</gene>
<dbReference type="GO" id="GO:0010833">
    <property type="term" value="P:telomere maintenance via telomere lengthening"/>
    <property type="evidence" value="ECO:0007669"/>
    <property type="project" value="UniProtKB-UniRule"/>
</dbReference>
<reference evidence="8 9" key="1">
    <citation type="journal article" date="2019" name="Nat. Ecol. Evol.">
        <title>Megaphylogeny resolves global patterns of mushroom evolution.</title>
        <authorList>
            <person name="Varga T."/>
            <person name="Krizsan K."/>
            <person name="Foldi C."/>
            <person name="Dima B."/>
            <person name="Sanchez-Garcia M."/>
            <person name="Sanchez-Ramirez S."/>
            <person name="Szollosi G.J."/>
            <person name="Szarkandi J.G."/>
            <person name="Papp V."/>
            <person name="Albert L."/>
            <person name="Andreopoulos W."/>
            <person name="Angelini C."/>
            <person name="Antonin V."/>
            <person name="Barry K.W."/>
            <person name="Bougher N.L."/>
            <person name="Buchanan P."/>
            <person name="Buyck B."/>
            <person name="Bense V."/>
            <person name="Catcheside P."/>
            <person name="Chovatia M."/>
            <person name="Cooper J."/>
            <person name="Damon W."/>
            <person name="Desjardin D."/>
            <person name="Finy P."/>
            <person name="Geml J."/>
            <person name="Haridas S."/>
            <person name="Hughes K."/>
            <person name="Justo A."/>
            <person name="Karasinski D."/>
            <person name="Kautmanova I."/>
            <person name="Kiss B."/>
            <person name="Kocsube S."/>
            <person name="Kotiranta H."/>
            <person name="LaButti K.M."/>
            <person name="Lechner B.E."/>
            <person name="Liimatainen K."/>
            <person name="Lipzen A."/>
            <person name="Lukacs Z."/>
            <person name="Mihaltcheva S."/>
            <person name="Morgado L.N."/>
            <person name="Niskanen T."/>
            <person name="Noordeloos M.E."/>
            <person name="Ohm R.A."/>
            <person name="Ortiz-Santana B."/>
            <person name="Ovrebo C."/>
            <person name="Racz N."/>
            <person name="Riley R."/>
            <person name="Savchenko A."/>
            <person name="Shiryaev A."/>
            <person name="Soop K."/>
            <person name="Spirin V."/>
            <person name="Szebenyi C."/>
            <person name="Tomsovsky M."/>
            <person name="Tulloss R.E."/>
            <person name="Uehling J."/>
            <person name="Grigoriev I.V."/>
            <person name="Vagvolgyi C."/>
            <person name="Papp T."/>
            <person name="Martin F.M."/>
            <person name="Miettinen O."/>
            <person name="Hibbett D.S."/>
            <person name="Nagy L.G."/>
        </authorList>
    </citation>
    <scope>NUCLEOTIDE SEQUENCE [LARGE SCALE GENOMIC DNA]</scope>
    <source>
        <strain evidence="8 9">OMC1185</strain>
    </source>
</reference>
<evidence type="ECO:0000256" key="5">
    <source>
        <dbReference type="RuleBase" id="RU367107"/>
    </source>
</evidence>
<evidence type="ECO:0000256" key="3">
    <source>
        <dbReference type="ARBA" id="ARBA00022895"/>
    </source>
</evidence>
<comment type="subcellular location">
    <subcellularLocation>
        <location evidence="5">Nucleus</location>
    </subcellularLocation>
    <subcellularLocation>
        <location evidence="5">Chromosome</location>
        <location evidence="5">Telomere</location>
    </subcellularLocation>
</comment>
<dbReference type="PANTHER" id="PTHR16466:SF6">
    <property type="entry name" value="TELOMERIC REPEAT-BINDING FACTOR 2-INTERACTING PROTEIN 1"/>
    <property type="match status" value="1"/>
</dbReference>
<comment type="similarity">
    <text evidence="1 5">Belongs to the RAP1 family.</text>
</comment>
<dbReference type="InterPro" id="IPR009057">
    <property type="entry name" value="Homeodomain-like_sf"/>
</dbReference>
<keyword evidence="9" id="KW-1185">Reference proteome</keyword>
<feature type="compositionally biased region" description="Low complexity" evidence="6">
    <location>
        <begin position="453"/>
        <end position="464"/>
    </location>
</feature>
<dbReference type="PANTHER" id="PTHR16466">
    <property type="entry name" value="TELOMERE REPEAT-BINDING FACTOR 2-INTERACTING PROTEIN 1"/>
    <property type="match status" value="1"/>
</dbReference>
<evidence type="ECO:0000256" key="4">
    <source>
        <dbReference type="ARBA" id="ARBA00023242"/>
    </source>
</evidence>
<feature type="domain" description="TERF2-interacting telomeric protein 1 Myb" evidence="7">
    <location>
        <begin position="219"/>
        <end position="279"/>
    </location>
</feature>
<feature type="region of interest" description="Disordered" evidence="6">
    <location>
        <begin position="435"/>
        <end position="531"/>
    </location>
</feature>
<proteinExistence type="inferred from homology"/>
<dbReference type="InterPro" id="IPR015010">
    <property type="entry name" value="TERF2IP_Myb"/>
</dbReference>
<dbReference type="STRING" id="5364.A0A5C3NHX9"/>
<dbReference type="InterPro" id="IPR039595">
    <property type="entry name" value="TE2IP/Rap1"/>
</dbReference>
<dbReference type="SUPFAM" id="SSF46689">
    <property type="entry name" value="Homeodomain-like"/>
    <property type="match status" value="1"/>
</dbReference>
<accession>A0A5C3NHX9</accession>
<dbReference type="AlphaFoldDB" id="A0A5C3NHX9"/>
<dbReference type="GO" id="GO:0031848">
    <property type="term" value="P:protection from non-homologous end joining at telomere"/>
    <property type="evidence" value="ECO:0007669"/>
    <property type="project" value="TreeGrafter"/>
</dbReference>
<dbReference type="EMBL" id="ML213503">
    <property type="protein sequence ID" value="TFK57334.1"/>
    <property type="molecule type" value="Genomic_DNA"/>
</dbReference>
<dbReference type="GO" id="GO:0042162">
    <property type="term" value="F:telomeric DNA binding"/>
    <property type="evidence" value="ECO:0007669"/>
    <property type="project" value="TreeGrafter"/>
</dbReference>
<dbReference type="Gene3D" id="1.10.10.60">
    <property type="entry name" value="Homeodomain-like"/>
    <property type="match status" value="1"/>
</dbReference>
<evidence type="ECO:0000259" key="7">
    <source>
        <dbReference type="Pfam" id="PF08914"/>
    </source>
</evidence>
<dbReference type="CDD" id="cd11655">
    <property type="entry name" value="rap1_myb-like"/>
    <property type="match status" value="1"/>
</dbReference>
<comment type="function">
    <text evidence="5">Involved in the regulation of telomere length, clustering and has a specific role in telomere position effect (TPE).</text>
</comment>
<name>A0A5C3NHX9_9AGAM</name>
<sequence length="584" mass="65372">MANSVPPTQSQSAPSTLLEKIFQDSNGIATKFFIQKDLPQQNQAELTEAISQMGGRVESKVPRAGFILTQPGSAEEERLRLCWLTPDRPERYFVPWTYVEACRVAGSMLKQIFIQNGEPIKFHIHPSIANMNARTALAQRIQHSGGDPNATQLDARVILADPNTEVFDHLVKTYQGVPEKYVESYLWVKKCVEKGGIYYTPLVYKNPGGRRPGEERTQFNEEDEEHLCRWIAAKIPYKETGGRTGNRLYQQLVELSNDPEYVWVQRHTWQSWRERYKKNSDRLDVMIAAIVAETKPALGEKGQYGYVRMAEEKPKRNRRKTRNPAELTRGVSVVGVGVVGENRVGNLRPDYPLVPVSGRNDHGQPYPQAHLHPAPQDNPHIPVLPHPPPSPPHIPNLPPIRQFDPALDYLNIPPLPSNGVNGVNGDAVNAVNAVNGTSHDGHGGHSADLVIDPNLNQNAANLPPTSAEFDPDFPAIRIGTAPPPPWALQKRKVSDGPEDDETRKRCRSNDASSSGKCSLRGNSPRAYQPNGVPAHVVDQTIIGIAKEFRFTTEEVQEYYDRTGQMEATRERFMNMRKKLIELFG</sequence>
<keyword evidence="2 5" id="KW-0158">Chromosome</keyword>
<comment type="subunit">
    <text evidence="5">Homodimer.</text>
</comment>
<evidence type="ECO:0000313" key="9">
    <source>
        <dbReference type="Proteomes" id="UP000305948"/>
    </source>
</evidence>
<evidence type="ECO:0000256" key="1">
    <source>
        <dbReference type="ARBA" id="ARBA00010467"/>
    </source>
</evidence>
<dbReference type="GO" id="GO:0070187">
    <property type="term" value="C:shelterin complex"/>
    <property type="evidence" value="ECO:0007669"/>
    <property type="project" value="TreeGrafter"/>
</dbReference>
<keyword evidence="3 5" id="KW-0779">Telomere</keyword>
<dbReference type="Proteomes" id="UP000305948">
    <property type="component" value="Unassembled WGS sequence"/>
</dbReference>
<protein>
    <recommendedName>
        <fullName evidence="5">DNA-binding protein RAP1</fullName>
    </recommendedName>
</protein>